<dbReference type="SUPFAM" id="SSF53649">
    <property type="entry name" value="Alkaline phosphatase-like"/>
    <property type="match status" value="1"/>
</dbReference>
<sequence>MNEIGKRFGVRAIFTASVLAFASMAAAAQDHDGDHSQQYTHVLLISVDGMHEADLENYVKTHPQSTFAKLVKHGVEYTHASTSRPSDSYPGLLAFATGGSPLSHGVFYDDTYDATLYPPGSNCTGTPGTEVTNFEALDWDLTQLDGGLPPAGATYDKRNPHINPAKLPLRKTAGGACVQVWPHLYMKNGTNTIFEIIHQAGMRTAWSDKHPAYEIVNGPSGLGLDELYAPEINSTSLQANGFPSAPATDDWTADPIYTRAYDGFKVKVVLNWIHGLDQTGTKQVGVPAIFGMNFQAVSVGQKVTSAMEGTTTTRGGYLDAAGTPTVPLEQSLDFVDASLGQMYDALKAGHLLHSTLFIVGGKHGQSPIDLKKLHMLSGSKNAYATADVSDVATVLGNGGVQVAQETADDVSLIWLKNHGDTAKAVSLLDADEASGNSTHIQTLYHDAALKAIWGDPAQGRVPDLIIQPIPGTIYSKSAAKLAEHGGMYTDDTNTLLVVSNPKLQKNVVNTPVTNMQVAPTILKALGLDPHKLVAVQREGTQVLPGLQTTGDDDSGNQSEQ</sequence>
<organism evidence="2 3">
    <name type="scientific">Paraburkholderia guartelaensis</name>
    <dbReference type="NCBI Taxonomy" id="2546446"/>
    <lineage>
        <taxon>Bacteria</taxon>
        <taxon>Pseudomonadati</taxon>
        <taxon>Pseudomonadota</taxon>
        <taxon>Betaproteobacteria</taxon>
        <taxon>Burkholderiales</taxon>
        <taxon>Burkholderiaceae</taxon>
        <taxon>Paraburkholderia</taxon>
    </lineage>
</organism>
<dbReference type="GO" id="GO:0016787">
    <property type="term" value="F:hydrolase activity"/>
    <property type="evidence" value="ECO:0007669"/>
    <property type="project" value="UniProtKB-ARBA"/>
</dbReference>
<dbReference type="AlphaFoldDB" id="A0A4R5LGI5"/>
<dbReference type="OrthoDB" id="8355658at2"/>
<dbReference type="InterPro" id="IPR002591">
    <property type="entry name" value="Phosphodiest/P_Trfase"/>
</dbReference>
<dbReference type="Proteomes" id="UP000295606">
    <property type="component" value="Unassembled WGS sequence"/>
</dbReference>
<gene>
    <name evidence="2" type="ORF">E1N52_13125</name>
</gene>
<comment type="caution">
    <text evidence="2">The sequence shown here is derived from an EMBL/GenBank/DDBJ whole genome shotgun (WGS) entry which is preliminary data.</text>
</comment>
<feature type="chain" id="PRO_5020752407" evidence="1">
    <location>
        <begin position="28"/>
        <end position="560"/>
    </location>
</feature>
<feature type="signal peptide" evidence="1">
    <location>
        <begin position="1"/>
        <end position="27"/>
    </location>
</feature>
<name>A0A4R5LGI5_9BURK</name>
<dbReference type="EMBL" id="SMOD01000008">
    <property type="protein sequence ID" value="TDG08306.1"/>
    <property type="molecule type" value="Genomic_DNA"/>
</dbReference>
<accession>A0A4R5LGI5</accession>
<evidence type="ECO:0000256" key="1">
    <source>
        <dbReference type="SAM" id="SignalP"/>
    </source>
</evidence>
<dbReference type="RefSeq" id="WP_133183210.1">
    <property type="nucleotide sequence ID" value="NZ_SMOD01000008.1"/>
</dbReference>
<evidence type="ECO:0000313" key="3">
    <source>
        <dbReference type="Proteomes" id="UP000295606"/>
    </source>
</evidence>
<dbReference type="Gene3D" id="3.40.720.10">
    <property type="entry name" value="Alkaline Phosphatase, subunit A"/>
    <property type="match status" value="1"/>
</dbReference>
<reference evidence="2 3" key="1">
    <citation type="submission" date="2019-03" db="EMBL/GenBank/DDBJ databases">
        <title>Paraburkholderia sp. isolated from native Mimosa gymnas in Guartela State Park, Brazil.</title>
        <authorList>
            <person name="Paulitsch F."/>
            <person name="Hungria M."/>
            <person name="Delamuta J.R.M."/>
            <person name="Ribeiro R.A."/>
            <person name="Dall'Agnol R."/>
            <person name="Silva J.S.B."/>
        </authorList>
    </citation>
    <scope>NUCLEOTIDE SEQUENCE [LARGE SCALE GENOMIC DNA]</scope>
    <source>
        <strain evidence="2 3">CNPSo 3008</strain>
    </source>
</reference>
<dbReference type="InterPro" id="IPR017850">
    <property type="entry name" value="Alkaline_phosphatase_core_sf"/>
</dbReference>
<protein>
    <submittedName>
        <fullName evidence="2">Phosphodiesterase</fullName>
    </submittedName>
</protein>
<evidence type="ECO:0000313" key="2">
    <source>
        <dbReference type="EMBL" id="TDG08306.1"/>
    </source>
</evidence>
<dbReference type="PANTHER" id="PTHR10151:SF120">
    <property type="entry name" value="BIS(5'-ADENOSYL)-TRIPHOSPHATASE"/>
    <property type="match status" value="1"/>
</dbReference>
<dbReference type="Pfam" id="PF01663">
    <property type="entry name" value="Phosphodiest"/>
    <property type="match status" value="1"/>
</dbReference>
<keyword evidence="1" id="KW-0732">Signal</keyword>
<proteinExistence type="predicted"/>
<dbReference type="PANTHER" id="PTHR10151">
    <property type="entry name" value="ECTONUCLEOTIDE PYROPHOSPHATASE/PHOSPHODIESTERASE"/>
    <property type="match status" value="1"/>
</dbReference>